<comment type="caution">
    <text evidence="1">The sequence shown here is derived from an EMBL/GenBank/DDBJ whole genome shotgun (WGS) entry which is preliminary data.</text>
</comment>
<gene>
    <name evidence="1" type="ORF">ECRASSUSDP1_LOCUS23816</name>
</gene>
<name>A0AAD1Y1W9_EUPCR</name>
<reference evidence="1" key="1">
    <citation type="submission" date="2023-07" db="EMBL/GenBank/DDBJ databases">
        <authorList>
            <consortium name="AG Swart"/>
            <person name="Singh M."/>
            <person name="Singh A."/>
            <person name="Seah K."/>
            <person name="Emmerich C."/>
        </authorList>
    </citation>
    <scope>NUCLEOTIDE SEQUENCE</scope>
    <source>
        <strain evidence="1">DP1</strain>
    </source>
</reference>
<accession>A0AAD1Y1W9</accession>
<proteinExistence type="predicted"/>
<sequence length="317" mass="37130">MSYCCSIFGAQGNGYLQLAIPDLPQHECQGHLSDNKKVISYFIANPPKYDPDVIEFKGDGSYSEKTEIFRKVSKISQKNLEKDLEFICNKPSFKESFTKKGNVSLAQVSQQAEEDKRNPMQLKLKPKYAGSLATLQFRNPTDSFSTRCDVVYKTLLRDCRRYFYDCFQMKTMRKNKRVYHLSKTLAVFVDKKFDSPNFTEEFRRQIEFCLGCLVYPKEMTNSKVAIYGEEGQVIKGQERAKKLRKVKELHSYLYNFSMDKCEKFFKNPYLSAIFEEYLKSFTERATQIETIRKNYEIYQAAVGLIRNLLEYYKSNNC</sequence>
<protein>
    <submittedName>
        <fullName evidence="1">Uncharacterized protein</fullName>
    </submittedName>
</protein>
<evidence type="ECO:0000313" key="1">
    <source>
        <dbReference type="EMBL" id="CAI2382345.1"/>
    </source>
</evidence>
<dbReference type="AlphaFoldDB" id="A0AAD1Y1W9"/>
<dbReference type="EMBL" id="CAMPGE010024514">
    <property type="protein sequence ID" value="CAI2382345.1"/>
    <property type="molecule type" value="Genomic_DNA"/>
</dbReference>
<dbReference type="Proteomes" id="UP001295684">
    <property type="component" value="Unassembled WGS sequence"/>
</dbReference>
<evidence type="ECO:0000313" key="2">
    <source>
        <dbReference type="Proteomes" id="UP001295684"/>
    </source>
</evidence>
<organism evidence="1 2">
    <name type="scientific">Euplotes crassus</name>
    <dbReference type="NCBI Taxonomy" id="5936"/>
    <lineage>
        <taxon>Eukaryota</taxon>
        <taxon>Sar</taxon>
        <taxon>Alveolata</taxon>
        <taxon>Ciliophora</taxon>
        <taxon>Intramacronucleata</taxon>
        <taxon>Spirotrichea</taxon>
        <taxon>Hypotrichia</taxon>
        <taxon>Euplotida</taxon>
        <taxon>Euplotidae</taxon>
        <taxon>Moneuplotes</taxon>
    </lineage>
</organism>
<keyword evidence="2" id="KW-1185">Reference proteome</keyword>